<keyword evidence="3" id="KW-1003">Cell membrane</keyword>
<comment type="function">
    <text evidence="1">VSG forms a coat on the surface of the parasite. The trypanosome evades the immune response of the host by expressing a series of antigenically distinct VSGs from an estimated 1000 VSG genes.</text>
</comment>
<keyword evidence="7" id="KW-0325">Glycoprotein</keyword>
<keyword evidence="12" id="KW-1185">Reference proteome</keyword>
<name>A0A1G4I3W1_TRYEQ</name>
<evidence type="ECO:0000256" key="8">
    <source>
        <dbReference type="ARBA" id="ARBA00023288"/>
    </source>
</evidence>
<dbReference type="InterPro" id="IPR025932">
    <property type="entry name" value="Trypano_VSG_B_N_dom"/>
</dbReference>
<feature type="domain" description="Trypanosome variant surface glycoprotein B-type N-terminal" evidence="10">
    <location>
        <begin position="2"/>
        <end position="105"/>
    </location>
</feature>
<keyword evidence="6" id="KW-0472">Membrane</keyword>
<dbReference type="GO" id="GO:0005886">
    <property type="term" value="C:plasma membrane"/>
    <property type="evidence" value="ECO:0007669"/>
    <property type="project" value="UniProtKB-SubCell"/>
</dbReference>
<evidence type="ECO:0000313" key="11">
    <source>
        <dbReference type="EMBL" id="SCU66507.1"/>
    </source>
</evidence>
<organism evidence="11 12">
    <name type="scientific">Trypanosoma equiperdum</name>
    <dbReference type="NCBI Taxonomy" id="5694"/>
    <lineage>
        <taxon>Eukaryota</taxon>
        <taxon>Discoba</taxon>
        <taxon>Euglenozoa</taxon>
        <taxon>Kinetoplastea</taxon>
        <taxon>Metakinetoplastina</taxon>
        <taxon>Trypanosomatida</taxon>
        <taxon>Trypanosomatidae</taxon>
        <taxon>Trypanosoma</taxon>
    </lineage>
</organism>
<proteinExistence type="predicted"/>
<comment type="subcellular location">
    <subcellularLocation>
        <location evidence="2">Cell membrane</location>
        <topology evidence="2">Lipid-anchor</topology>
        <topology evidence="2">GPI-anchor</topology>
    </subcellularLocation>
</comment>
<keyword evidence="5" id="KW-0732">Signal</keyword>
<evidence type="ECO:0000256" key="1">
    <source>
        <dbReference type="ARBA" id="ARBA00002523"/>
    </source>
</evidence>
<dbReference type="Pfam" id="PF13206">
    <property type="entry name" value="VSG_B"/>
    <property type="match status" value="1"/>
</dbReference>
<accession>A0A1G4I3W1</accession>
<evidence type="ECO:0000256" key="3">
    <source>
        <dbReference type="ARBA" id="ARBA00022475"/>
    </source>
</evidence>
<dbReference type="VEuPathDB" id="TriTrypDB:TEOVI_000517800"/>
<reference evidence="11" key="1">
    <citation type="submission" date="2016-09" db="EMBL/GenBank/DDBJ databases">
        <authorList>
            <person name="Hebert L."/>
            <person name="Moumen B."/>
        </authorList>
    </citation>
    <scope>NUCLEOTIDE SEQUENCE [LARGE SCALE GENOMIC DNA]</scope>
    <source>
        <strain evidence="11">OVI</strain>
    </source>
</reference>
<gene>
    <name evidence="11" type="ORF">TEOVI_000517800</name>
</gene>
<comment type="caution">
    <text evidence="11">The sequence shown here is derived from an EMBL/GenBank/DDBJ whole genome shotgun (WGS) entry which is preliminary data.</text>
</comment>
<evidence type="ECO:0000256" key="5">
    <source>
        <dbReference type="ARBA" id="ARBA00022729"/>
    </source>
</evidence>
<protein>
    <submittedName>
        <fullName evidence="11">Trypanosomal VSG domain containing protein, putative</fullName>
    </submittedName>
</protein>
<evidence type="ECO:0000256" key="9">
    <source>
        <dbReference type="SAM" id="MobiDB-lite"/>
    </source>
</evidence>
<keyword evidence="8" id="KW-0449">Lipoprotein</keyword>
<dbReference type="EMBL" id="CZPT02000556">
    <property type="protein sequence ID" value="SCU66507.1"/>
    <property type="molecule type" value="Genomic_DNA"/>
</dbReference>
<evidence type="ECO:0000256" key="4">
    <source>
        <dbReference type="ARBA" id="ARBA00022622"/>
    </source>
</evidence>
<evidence type="ECO:0000313" key="12">
    <source>
        <dbReference type="Proteomes" id="UP000195570"/>
    </source>
</evidence>
<dbReference type="GO" id="GO:0098552">
    <property type="term" value="C:side of membrane"/>
    <property type="evidence" value="ECO:0007669"/>
    <property type="project" value="UniProtKB-KW"/>
</dbReference>
<feature type="region of interest" description="Disordered" evidence="9">
    <location>
        <begin position="128"/>
        <end position="149"/>
    </location>
</feature>
<evidence type="ECO:0000256" key="2">
    <source>
        <dbReference type="ARBA" id="ARBA00004609"/>
    </source>
</evidence>
<evidence type="ECO:0000256" key="6">
    <source>
        <dbReference type="ARBA" id="ARBA00023136"/>
    </source>
</evidence>
<dbReference type="Proteomes" id="UP000195570">
    <property type="component" value="Unassembled WGS sequence"/>
</dbReference>
<dbReference type="RefSeq" id="XP_067077945.1">
    <property type="nucleotide sequence ID" value="XM_067221844.1"/>
</dbReference>
<dbReference type="AlphaFoldDB" id="A0A1G4I3W1"/>
<sequence length="196" mass="20899">MNTCTKPREEPLTTAEIAATIAEFSATLKPQANADNAKVTLGTTTAHTCGGKANERCVTYEQHFTKQTKKGIEEIPWINNLRKAEKKLLPMAEAASQHGAVTAQLLALQRQMDVVYAAALQSRLQTNQKAAESPKAAQHASHTTHEKQNKCKAAINKTAAGCAAIDCDYDATITKCKPKETGTENTAAGTGETSTG</sequence>
<evidence type="ECO:0000256" key="7">
    <source>
        <dbReference type="ARBA" id="ARBA00023180"/>
    </source>
</evidence>
<keyword evidence="4" id="KW-0336">GPI-anchor</keyword>
<dbReference type="GeneID" id="92379118"/>
<evidence type="ECO:0000259" key="10">
    <source>
        <dbReference type="Pfam" id="PF13206"/>
    </source>
</evidence>